<comment type="caution">
    <text evidence="1">The sequence shown here is derived from an EMBL/GenBank/DDBJ whole genome shotgun (WGS) entry which is preliminary data.</text>
</comment>
<dbReference type="Proteomes" id="UP000541444">
    <property type="component" value="Unassembled WGS sequence"/>
</dbReference>
<proteinExistence type="predicted"/>
<reference evidence="1 2" key="1">
    <citation type="journal article" date="2020" name="IScience">
        <title>Genome Sequencing of the Endangered Kingdonia uniflora (Circaeasteraceae, Ranunculales) Reveals Potential Mechanisms of Evolutionary Specialization.</title>
        <authorList>
            <person name="Sun Y."/>
            <person name="Deng T."/>
            <person name="Zhang A."/>
            <person name="Moore M.J."/>
            <person name="Landis J.B."/>
            <person name="Lin N."/>
            <person name="Zhang H."/>
            <person name="Zhang X."/>
            <person name="Huang J."/>
            <person name="Zhang X."/>
            <person name="Sun H."/>
            <person name="Wang H."/>
        </authorList>
    </citation>
    <scope>NUCLEOTIDE SEQUENCE [LARGE SCALE GENOMIC DNA]</scope>
    <source>
        <strain evidence="1">TB1705</strain>
        <tissue evidence="1">Leaf</tissue>
    </source>
</reference>
<sequence length="93" mass="11591">MWLLFYFTRDEQKTIFGVFDECLLEMDIRKQAFKVKDIIYLVSRLKKYIHKYSWIIRSKNILHPRSLKIFYIEDICKSFHEEIYLHHLKKLYA</sequence>
<evidence type="ECO:0000313" key="1">
    <source>
        <dbReference type="EMBL" id="KAF6163832.1"/>
    </source>
</evidence>
<dbReference type="AlphaFoldDB" id="A0A7J7NA06"/>
<name>A0A7J7NA06_9MAGN</name>
<keyword evidence="2" id="KW-1185">Reference proteome</keyword>
<accession>A0A7J7NA06</accession>
<dbReference type="EMBL" id="JACGCM010000963">
    <property type="protein sequence ID" value="KAF6163832.1"/>
    <property type="molecule type" value="Genomic_DNA"/>
</dbReference>
<organism evidence="1 2">
    <name type="scientific">Kingdonia uniflora</name>
    <dbReference type="NCBI Taxonomy" id="39325"/>
    <lineage>
        <taxon>Eukaryota</taxon>
        <taxon>Viridiplantae</taxon>
        <taxon>Streptophyta</taxon>
        <taxon>Embryophyta</taxon>
        <taxon>Tracheophyta</taxon>
        <taxon>Spermatophyta</taxon>
        <taxon>Magnoliopsida</taxon>
        <taxon>Ranunculales</taxon>
        <taxon>Circaeasteraceae</taxon>
        <taxon>Kingdonia</taxon>
    </lineage>
</organism>
<gene>
    <name evidence="1" type="ORF">GIB67_016172</name>
</gene>
<evidence type="ECO:0000313" key="2">
    <source>
        <dbReference type="Proteomes" id="UP000541444"/>
    </source>
</evidence>
<protein>
    <submittedName>
        <fullName evidence="1">Uncharacterized protein</fullName>
    </submittedName>
</protein>